<dbReference type="PANTHER" id="PTHR46417:SF1">
    <property type="entry name" value="TRNA (GUANINE-N(1)-)-METHYLTRANSFERASE"/>
    <property type="match status" value="1"/>
</dbReference>
<feature type="binding site" evidence="15 16">
    <location>
        <begin position="131"/>
        <end position="136"/>
    </location>
    <ligand>
        <name>S-adenosyl-L-methionine</name>
        <dbReference type="ChEBI" id="CHEBI:59789"/>
    </ligand>
</feature>
<proteinExistence type="inferred from homology"/>
<dbReference type="RefSeq" id="WP_120771376.1">
    <property type="nucleotide sequence ID" value="NZ_CP032627.1"/>
</dbReference>
<keyword evidence="20" id="KW-1185">Reference proteome</keyword>
<evidence type="ECO:0000256" key="10">
    <source>
        <dbReference type="ARBA" id="ARBA00022691"/>
    </source>
</evidence>
<dbReference type="NCBIfam" id="NF000648">
    <property type="entry name" value="PRK00026.1"/>
    <property type="match status" value="1"/>
</dbReference>
<dbReference type="Pfam" id="PF01746">
    <property type="entry name" value="tRNA_m1G_MT"/>
    <property type="match status" value="1"/>
</dbReference>
<dbReference type="Gene3D" id="1.10.1270.20">
    <property type="entry name" value="tRNA(m1g37)methyltransferase, domain 2"/>
    <property type="match status" value="1"/>
</dbReference>
<dbReference type="NCBIfam" id="TIGR00088">
    <property type="entry name" value="trmD"/>
    <property type="match status" value="1"/>
</dbReference>
<dbReference type="AlphaFoldDB" id="A0A387BC19"/>
<evidence type="ECO:0000256" key="16">
    <source>
        <dbReference type="PIRSR" id="PIRSR000386-1"/>
    </source>
</evidence>
<dbReference type="Proteomes" id="UP000269374">
    <property type="component" value="Chromosome"/>
</dbReference>
<keyword evidence="9 15" id="KW-0808">Transferase</keyword>
<dbReference type="InterPro" id="IPR002649">
    <property type="entry name" value="tRNA_m1G_MeTrfase_TrmD"/>
</dbReference>
<dbReference type="FunFam" id="3.40.1280.10:FF:000001">
    <property type="entry name" value="tRNA (guanine-N(1)-)-methyltransferase"/>
    <property type="match status" value="1"/>
</dbReference>
<dbReference type="CDD" id="cd18080">
    <property type="entry name" value="TrmD-like"/>
    <property type="match status" value="1"/>
</dbReference>
<keyword evidence="11 15" id="KW-0819">tRNA processing</keyword>
<dbReference type="HAMAP" id="MF_00605">
    <property type="entry name" value="TrmD"/>
    <property type="match status" value="1"/>
</dbReference>
<keyword evidence="7 15" id="KW-0963">Cytoplasm</keyword>
<dbReference type="OrthoDB" id="9807416at2"/>
<dbReference type="InterPro" id="IPR029026">
    <property type="entry name" value="tRNA_m1G_MTases_N"/>
</dbReference>
<dbReference type="EMBL" id="CP032627">
    <property type="protein sequence ID" value="AYF99987.1"/>
    <property type="molecule type" value="Genomic_DNA"/>
</dbReference>
<sequence length="247" mass="28196">MRIDILSIFPEMFAPLNQSIVGKAQEKNIVDFHTHDFRENAANKQRHVDDMPYGGGQGMLLMLQPIFDTIEQIPVSQEKVPRVILMDPAGKRFNQNMAEELSQEEQLIFICGHYEGYDERIKTLVTDEVSLGDFVLTGGEVAATVMIDAIVRLIPGVLGKQASHEDDSFSSGLLEYPQYTRPEEFRGMKVPSVLMSGHHENIRKWRLTESLKKTLERRPDLLEHYEANEEETKILKSLRENGKDVVK</sequence>
<dbReference type="GO" id="GO:0052906">
    <property type="term" value="F:tRNA (guanine(37)-N1)-methyltransferase activity"/>
    <property type="evidence" value="ECO:0007669"/>
    <property type="project" value="UniProtKB-UniRule"/>
</dbReference>
<dbReference type="GO" id="GO:0002939">
    <property type="term" value="P:tRNA N1-guanine methylation"/>
    <property type="evidence" value="ECO:0007669"/>
    <property type="project" value="TreeGrafter"/>
</dbReference>
<dbReference type="EC" id="2.1.1.228" evidence="5 15"/>
<dbReference type="InterPro" id="IPR023148">
    <property type="entry name" value="tRNA_m1G_MeTrfase_C_sf"/>
</dbReference>
<evidence type="ECO:0000256" key="2">
    <source>
        <dbReference type="ARBA" id="ARBA00004496"/>
    </source>
</evidence>
<evidence type="ECO:0000256" key="15">
    <source>
        <dbReference type="HAMAP-Rule" id="MF_00605"/>
    </source>
</evidence>
<evidence type="ECO:0000256" key="7">
    <source>
        <dbReference type="ARBA" id="ARBA00022490"/>
    </source>
</evidence>
<evidence type="ECO:0000256" key="3">
    <source>
        <dbReference type="ARBA" id="ARBA00007630"/>
    </source>
</evidence>
<evidence type="ECO:0000256" key="13">
    <source>
        <dbReference type="ARBA" id="ARBA00033392"/>
    </source>
</evidence>
<comment type="catalytic activity">
    <reaction evidence="14 15 17">
        <text>guanosine(37) in tRNA + S-adenosyl-L-methionine = N(1)-methylguanosine(37) in tRNA + S-adenosyl-L-homocysteine + H(+)</text>
        <dbReference type="Rhea" id="RHEA:36899"/>
        <dbReference type="Rhea" id="RHEA-COMP:10145"/>
        <dbReference type="Rhea" id="RHEA-COMP:10147"/>
        <dbReference type="ChEBI" id="CHEBI:15378"/>
        <dbReference type="ChEBI" id="CHEBI:57856"/>
        <dbReference type="ChEBI" id="CHEBI:59789"/>
        <dbReference type="ChEBI" id="CHEBI:73542"/>
        <dbReference type="ChEBI" id="CHEBI:74269"/>
        <dbReference type="EC" id="2.1.1.228"/>
    </reaction>
</comment>
<gene>
    <name evidence="15 19" type="primary">trmD</name>
    <name evidence="19" type="ORF">D7I46_02115</name>
</gene>
<comment type="function">
    <text evidence="1 15 17">Specifically methylates guanosine-37 in various tRNAs.</text>
</comment>
<dbReference type="InterPro" id="IPR029028">
    <property type="entry name" value="Alpha/beta_knot_MTases"/>
</dbReference>
<dbReference type="PANTHER" id="PTHR46417">
    <property type="entry name" value="TRNA (GUANINE-N(1)-)-METHYLTRANSFERASE"/>
    <property type="match status" value="1"/>
</dbReference>
<evidence type="ECO:0000256" key="14">
    <source>
        <dbReference type="ARBA" id="ARBA00047783"/>
    </source>
</evidence>
<keyword evidence="10 15" id="KW-0949">S-adenosyl-L-methionine</keyword>
<comment type="similarity">
    <text evidence="3 15 17">Belongs to the RNA methyltransferase TrmD family.</text>
</comment>
<dbReference type="SUPFAM" id="SSF75217">
    <property type="entry name" value="alpha/beta knot"/>
    <property type="match status" value="1"/>
</dbReference>
<dbReference type="PIRSF" id="PIRSF000386">
    <property type="entry name" value="tRNA_mtase"/>
    <property type="match status" value="1"/>
</dbReference>
<feature type="domain" description="tRNA methyltransferase TRMD/TRM10-type" evidence="18">
    <location>
        <begin position="1"/>
        <end position="223"/>
    </location>
</feature>
<evidence type="ECO:0000256" key="12">
    <source>
        <dbReference type="ARBA" id="ARBA00029736"/>
    </source>
</evidence>
<dbReference type="KEGG" id="lact:D7I46_02115"/>
<keyword evidence="8 15" id="KW-0489">Methyltransferase</keyword>
<evidence type="ECO:0000256" key="1">
    <source>
        <dbReference type="ARBA" id="ARBA00002634"/>
    </source>
</evidence>
<evidence type="ECO:0000256" key="4">
    <source>
        <dbReference type="ARBA" id="ARBA00011738"/>
    </source>
</evidence>
<evidence type="ECO:0000256" key="11">
    <source>
        <dbReference type="ARBA" id="ARBA00022694"/>
    </source>
</evidence>
<evidence type="ECO:0000256" key="9">
    <source>
        <dbReference type="ARBA" id="ARBA00022679"/>
    </source>
</evidence>
<evidence type="ECO:0000256" key="8">
    <source>
        <dbReference type="ARBA" id="ARBA00022603"/>
    </source>
</evidence>
<organism evidence="19 20">
    <name type="scientific">Lactococcus allomyrinae</name>
    <dbReference type="NCBI Taxonomy" id="2419773"/>
    <lineage>
        <taxon>Bacteria</taxon>
        <taxon>Bacillati</taxon>
        <taxon>Bacillota</taxon>
        <taxon>Bacilli</taxon>
        <taxon>Lactobacillales</taxon>
        <taxon>Streptococcaceae</taxon>
        <taxon>Lactococcus</taxon>
    </lineage>
</organism>
<evidence type="ECO:0000259" key="18">
    <source>
        <dbReference type="Pfam" id="PF01746"/>
    </source>
</evidence>
<dbReference type="FunFam" id="1.10.1270.20:FF:000001">
    <property type="entry name" value="tRNA (guanine-N(1)-)-methyltransferase"/>
    <property type="match status" value="1"/>
</dbReference>
<evidence type="ECO:0000256" key="5">
    <source>
        <dbReference type="ARBA" id="ARBA00012807"/>
    </source>
</evidence>
<dbReference type="InterPro" id="IPR016009">
    <property type="entry name" value="tRNA_MeTrfase_TRMD/TRM10"/>
</dbReference>
<accession>A0A387BC19</accession>
<evidence type="ECO:0000256" key="17">
    <source>
        <dbReference type="RuleBase" id="RU003464"/>
    </source>
</evidence>
<dbReference type="Gene3D" id="3.40.1280.10">
    <property type="match status" value="1"/>
</dbReference>
<comment type="subcellular location">
    <subcellularLocation>
        <location evidence="2 15 17">Cytoplasm</location>
    </subcellularLocation>
</comment>
<feature type="binding site" evidence="15 16">
    <location>
        <position position="112"/>
    </location>
    <ligand>
        <name>S-adenosyl-L-methionine</name>
        <dbReference type="ChEBI" id="CHEBI:59789"/>
    </ligand>
</feature>
<reference evidence="19 20" key="1">
    <citation type="submission" date="2018-09" db="EMBL/GenBank/DDBJ databases">
        <title>Genome sequencing of strain 1JSPR-7.</title>
        <authorList>
            <person name="Heo J."/>
            <person name="Kim S.-J."/>
            <person name="Kwon S.-W."/>
        </authorList>
    </citation>
    <scope>NUCLEOTIDE SEQUENCE [LARGE SCALE GENOMIC DNA]</scope>
    <source>
        <strain evidence="19 20">1JSPR-7</strain>
    </source>
</reference>
<evidence type="ECO:0000256" key="6">
    <source>
        <dbReference type="ARBA" id="ARBA00014679"/>
    </source>
</evidence>
<protein>
    <recommendedName>
        <fullName evidence="6 15">tRNA (guanine-N(1)-)-methyltransferase</fullName>
        <ecNumber evidence="5 15">2.1.1.228</ecNumber>
    </recommendedName>
    <alternativeName>
        <fullName evidence="12 15">M1G-methyltransferase</fullName>
    </alternativeName>
    <alternativeName>
        <fullName evidence="13 15">tRNA [GM37] methyltransferase</fullName>
    </alternativeName>
</protein>
<name>A0A387BC19_9LACT</name>
<comment type="subunit">
    <text evidence="4 15 17">Homodimer.</text>
</comment>
<evidence type="ECO:0000313" key="19">
    <source>
        <dbReference type="EMBL" id="AYF99987.1"/>
    </source>
</evidence>
<evidence type="ECO:0000313" key="20">
    <source>
        <dbReference type="Proteomes" id="UP000269374"/>
    </source>
</evidence>
<dbReference type="GO" id="GO:0005829">
    <property type="term" value="C:cytosol"/>
    <property type="evidence" value="ECO:0007669"/>
    <property type="project" value="TreeGrafter"/>
</dbReference>